<sequence>MFCSSPLAPQFSSRCRWRRAFASLLAFAVLGLGACEQIRTPGFEQLRPPDANSHTTTMGQVADEPSVKPGINEAYFAADIDVGVWTQRFEVETREIYHARAEIVSAVGLQPGQRVADIGAGTGLFLEPFAEAVGSTGRVYALDIVPAFIDHMAARAAHLGLPQVEARLSSERSIDLPTNSIDAAFVCDVYHHFEYPRSSLASIYSALRPGGQLVVIDFRRIPGVSRDWVLNHVRAGQKVVTAEIEHAGFVLVEEVLIDSFEESYFLRFRKPR</sequence>
<dbReference type="GO" id="GO:0008757">
    <property type="term" value="F:S-adenosylmethionine-dependent methyltransferase activity"/>
    <property type="evidence" value="ECO:0007669"/>
    <property type="project" value="InterPro"/>
</dbReference>
<protein>
    <recommendedName>
        <fullName evidence="1">Methyltransferase type 11 domain-containing protein</fullName>
    </recommendedName>
</protein>
<dbReference type="SUPFAM" id="SSF53335">
    <property type="entry name" value="S-adenosyl-L-methionine-dependent methyltransferases"/>
    <property type="match status" value="1"/>
</dbReference>
<evidence type="ECO:0000259" key="1">
    <source>
        <dbReference type="Pfam" id="PF08241"/>
    </source>
</evidence>
<reference evidence="2" key="1">
    <citation type="submission" date="2018-06" db="EMBL/GenBank/DDBJ databases">
        <authorList>
            <person name="Zhirakovskaya E."/>
        </authorList>
    </citation>
    <scope>NUCLEOTIDE SEQUENCE</scope>
</reference>
<accession>A0A3B1DKD6</accession>
<dbReference type="EMBL" id="UOGK01000227">
    <property type="protein sequence ID" value="VAX39371.1"/>
    <property type="molecule type" value="Genomic_DNA"/>
</dbReference>
<dbReference type="PANTHER" id="PTHR43464">
    <property type="entry name" value="METHYLTRANSFERASE"/>
    <property type="match status" value="1"/>
</dbReference>
<gene>
    <name evidence="2" type="ORF">MNBD_PLANCTO03-493</name>
</gene>
<dbReference type="AlphaFoldDB" id="A0A3B1DKD6"/>
<dbReference type="CDD" id="cd02440">
    <property type="entry name" value="AdoMet_MTases"/>
    <property type="match status" value="1"/>
</dbReference>
<evidence type="ECO:0000313" key="2">
    <source>
        <dbReference type="EMBL" id="VAX39371.1"/>
    </source>
</evidence>
<name>A0A3B1DKD6_9ZZZZ</name>
<dbReference type="InterPro" id="IPR029063">
    <property type="entry name" value="SAM-dependent_MTases_sf"/>
</dbReference>
<dbReference type="InterPro" id="IPR013216">
    <property type="entry name" value="Methyltransf_11"/>
</dbReference>
<dbReference type="Gene3D" id="3.40.50.150">
    <property type="entry name" value="Vaccinia Virus protein VP39"/>
    <property type="match status" value="1"/>
</dbReference>
<dbReference type="Pfam" id="PF08241">
    <property type="entry name" value="Methyltransf_11"/>
    <property type="match status" value="1"/>
</dbReference>
<dbReference type="PANTHER" id="PTHR43464:SF83">
    <property type="entry name" value="MALONYL-[ACYL-CARRIER PROTEIN] O-METHYLTRANSFERASE"/>
    <property type="match status" value="1"/>
</dbReference>
<organism evidence="2">
    <name type="scientific">hydrothermal vent metagenome</name>
    <dbReference type="NCBI Taxonomy" id="652676"/>
    <lineage>
        <taxon>unclassified sequences</taxon>
        <taxon>metagenomes</taxon>
        <taxon>ecological metagenomes</taxon>
    </lineage>
</organism>
<proteinExistence type="predicted"/>
<feature type="domain" description="Methyltransferase type 11" evidence="1">
    <location>
        <begin position="117"/>
        <end position="215"/>
    </location>
</feature>